<evidence type="ECO:0000256" key="8">
    <source>
        <dbReference type="ARBA" id="ARBA00066781"/>
    </source>
</evidence>
<dbReference type="Pfam" id="PF00201">
    <property type="entry name" value="UDPGT"/>
    <property type="match status" value="2"/>
</dbReference>
<dbReference type="PANTHER" id="PTHR11926">
    <property type="entry name" value="GLUCOSYL/GLUCURONOSYL TRANSFERASES"/>
    <property type="match status" value="1"/>
</dbReference>
<name>A0A8S0T7T7_OLEEU</name>
<sequence>MEKGKENHIAHCLILPYPSQGHINPMLQFAKRLRHKQVKITLVVTKFLRKTVQEFPGSSDISLETISDGFDEGGRAKVESSEAYLTRFRLVGTETLSELVEKHKTDCAVDCIIYDPFLSWGLDVAKKFGLVSAAFFTQSCAVDNIYYHVCKKELKLPLSETEKIVIPGLPVLEPSDLPSFVYVHGSYPAAFEMILNQFQNLEKADWILVNTFHKLEEEVINWMAKFLPVKAIGPTVPSMYLDKRLQDDKEYGLSIFKPITDVCMKWLNERASRSVVYVSFGSLAELGAEQMEELAQGLKLSNEYFLWVVRSSEEAKLPNKFSETSKKGLIVSWCPQLEVFAHKAIGCFITHCGWNSTLEALSLGVPMVGMPQWTDQSTNAKFVKNVWKVGVKARQNVKVTVSVETISDGYDEVGFKGENAEEYSSRFRQVGTETLEELIERLKSSGCPVDCIIYNAFLPWGLDLAKKLGLLGAAFFTQSCAVDHIYYCEPYLHNYHAYKGDVKLPLSESEILLPGLPPLKPCDMPSFLYVYGSYPPLKDIVVNQFENTEKADWLLFNTFYKLEEEVIDWMAKYSPVKAIGPTIPSMYLDKRLNDDREYGLSFYKPMTGACMEWLDKRESASVVYVSFGSMAQLGMKQMEELAWGLSMSNKYFLWVVRASEESKLPKNLAEETHEKGLIVSWCPQLDVLAHKSVGCFITHCGWNSILEALSLGVPMVAMPQWTDQSTNAKYVMDVWKMGIRAATDENGIVTREAIYLCTKQVMEGEIGEEIRKNAIKWKELAREAVDEGGSSDKNIEEFVSKLVRS</sequence>
<comment type="similarity">
    <text evidence="2">Belongs to the UDP-glycosyltransferase family.</text>
</comment>
<dbReference type="SUPFAM" id="SSF53756">
    <property type="entry name" value="UDP-Glycosyltransferase/glycogen phosphorylase"/>
    <property type="match status" value="2"/>
</dbReference>
<reference evidence="9 10" key="1">
    <citation type="submission" date="2019-12" db="EMBL/GenBank/DDBJ databases">
        <authorList>
            <person name="Alioto T."/>
            <person name="Alioto T."/>
            <person name="Gomez Garrido J."/>
        </authorList>
    </citation>
    <scope>NUCLEOTIDE SEQUENCE [LARGE SCALE GENOMIC DNA]</scope>
</reference>
<dbReference type="OrthoDB" id="5835829at2759"/>
<evidence type="ECO:0000256" key="2">
    <source>
        <dbReference type="ARBA" id="ARBA00009995"/>
    </source>
</evidence>
<organism evidence="9 10">
    <name type="scientific">Olea europaea subsp. europaea</name>
    <dbReference type="NCBI Taxonomy" id="158383"/>
    <lineage>
        <taxon>Eukaryota</taxon>
        <taxon>Viridiplantae</taxon>
        <taxon>Streptophyta</taxon>
        <taxon>Embryophyta</taxon>
        <taxon>Tracheophyta</taxon>
        <taxon>Spermatophyta</taxon>
        <taxon>Magnoliopsida</taxon>
        <taxon>eudicotyledons</taxon>
        <taxon>Gunneridae</taxon>
        <taxon>Pentapetalae</taxon>
        <taxon>asterids</taxon>
        <taxon>lamiids</taxon>
        <taxon>Lamiales</taxon>
        <taxon>Oleaceae</taxon>
        <taxon>Oleeae</taxon>
        <taxon>Olea</taxon>
    </lineage>
</organism>
<dbReference type="EMBL" id="CACTIH010005681">
    <property type="protein sequence ID" value="CAA3000269.1"/>
    <property type="molecule type" value="Genomic_DNA"/>
</dbReference>
<gene>
    <name evidence="9" type="ORF">OLEA9_A049350</name>
</gene>
<keyword evidence="3" id="KW-0328">Glycosyltransferase</keyword>
<dbReference type="GO" id="GO:0102816">
    <property type="term" value="F:UDP-D-glucose:delphinidin 3-O-glucosyl-5-O-caffeoylglucoside -O-beta-D-glucosyltransferase activity"/>
    <property type="evidence" value="ECO:0007669"/>
    <property type="project" value="UniProtKB-EC"/>
</dbReference>
<accession>A0A8S0T7T7</accession>
<evidence type="ECO:0000256" key="6">
    <source>
        <dbReference type="ARBA" id="ARBA00050360"/>
    </source>
</evidence>
<proteinExistence type="inferred from homology"/>
<protein>
    <recommendedName>
        <fullName evidence="8">anthocyanidin 3-O-glucoside 5-O-glucosyltransferase</fullName>
        <ecNumber evidence="8">2.4.1.298</ecNumber>
    </recommendedName>
</protein>
<keyword evidence="5" id="KW-0732">Signal</keyword>
<dbReference type="InterPro" id="IPR002213">
    <property type="entry name" value="UDP_glucos_trans"/>
</dbReference>
<comment type="catalytic activity">
    <reaction evidence="6">
        <text>an anthocyanidin 3-O-beta-D-glucoside + UDP-alpha-D-glucose = an anthocyanidin 3,5-di-O-beta-D-glucoside + UDP + 2 H(+)</text>
        <dbReference type="Rhea" id="RHEA:35423"/>
        <dbReference type="ChEBI" id="CHEBI:15378"/>
        <dbReference type="ChEBI" id="CHEBI:16307"/>
        <dbReference type="ChEBI" id="CHEBI:57503"/>
        <dbReference type="ChEBI" id="CHEBI:58223"/>
        <dbReference type="ChEBI" id="CHEBI:58885"/>
        <dbReference type="EC" id="2.4.1.298"/>
    </reaction>
</comment>
<evidence type="ECO:0000313" key="10">
    <source>
        <dbReference type="Proteomes" id="UP000594638"/>
    </source>
</evidence>
<dbReference type="GO" id="GO:0080043">
    <property type="term" value="F:quercetin 3-O-glucosyltransferase activity"/>
    <property type="evidence" value="ECO:0007669"/>
    <property type="project" value="TreeGrafter"/>
</dbReference>
<dbReference type="Gene3D" id="3.40.50.2000">
    <property type="entry name" value="Glycogen Phosphorylase B"/>
    <property type="match status" value="4"/>
</dbReference>
<evidence type="ECO:0000256" key="4">
    <source>
        <dbReference type="ARBA" id="ARBA00022679"/>
    </source>
</evidence>
<dbReference type="Gramene" id="OE9A049350T1">
    <property type="protein sequence ID" value="OE9A049350C1"/>
    <property type="gene ID" value="OE9A049350"/>
</dbReference>
<evidence type="ECO:0000256" key="5">
    <source>
        <dbReference type="ARBA" id="ARBA00022729"/>
    </source>
</evidence>
<comment type="pathway">
    <text evidence="1">Pigment biosynthesis; anthocyanin biosynthesis.</text>
</comment>
<dbReference type="AlphaFoldDB" id="A0A8S0T7T7"/>
<dbReference type="GO" id="GO:0080044">
    <property type="term" value="F:quercetin 7-O-glucosyltransferase activity"/>
    <property type="evidence" value="ECO:0007669"/>
    <property type="project" value="TreeGrafter"/>
</dbReference>
<dbReference type="FunFam" id="3.40.50.2000:FF:000019">
    <property type="entry name" value="Glycosyltransferase"/>
    <property type="match status" value="2"/>
</dbReference>
<evidence type="ECO:0000313" key="9">
    <source>
        <dbReference type="EMBL" id="CAA3000269.1"/>
    </source>
</evidence>
<dbReference type="InterPro" id="IPR035595">
    <property type="entry name" value="UDP_glycos_trans_CS"/>
</dbReference>
<keyword evidence="4" id="KW-0808">Transferase</keyword>
<dbReference type="PANTHER" id="PTHR11926:SF1553">
    <property type="entry name" value="GLYCOSYLTRANSFERASE"/>
    <property type="match status" value="1"/>
</dbReference>
<dbReference type="FunFam" id="3.40.50.2000:FF:000057">
    <property type="entry name" value="Glycosyltransferase"/>
    <property type="match status" value="1"/>
</dbReference>
<evidence type="ECO:0000256" key="7">
    <source>
        <dbReference type="ARBA" id="ARBA00056922"/>
    </source>
</evidence>
<keyword evidence="10" id="KW-1185">Reference proteome</keyword>
<dbReference type="EC" id="2.4.1.298" evidence="8"/>
<evidence type="ECO:0000256" key="1">
    <source>
        <dbReference type="ARBA" id="ARBA00004935"/>
    </source>
</evidence>
<evidence type="ECO:0000256" key="3">
    <source>
        <dbReference type="ARBA" id="ARBA00022676"/>
    </source>
</evidence>
<dbReference type="CDD" id="cd03784">
    <property type="entry name" value="GT1_Gtf-like"/>
    <property type="match status" value="2"/>
</dbReference>
<comment type="function">
    <text evidence="7">Catalyzes the glucosylation at the O-5 position of anthocyanidin 3-glucosides to form anthocyanidin 3,5-di-O-glucosides using UDP-glucose as sugar donor. Anthocyanidin 3,5-di-O-glucosides are molecules that are responsible for pigmentation. Also acts on anthocyanidin 3-O-(6-O-malonylglucoside). Much less active with hydroxycinnamoylglucose derivatives. No activity in the absence of the 3-O-glucoside group.</text>
</comment>
<comment type="caution">
    <text evidence="9">The sequence shown here is derived from an EMBL/GenBank/DDBJ whole genome shotgun (WGS) entry which is preliminary data.</text>
</comment>
<dbReference type="Proteomes" id="UP000594638">
    <property type="component" value="Unassembled WGS sequence"/>
</dbReference>
<dbReference type="PROSITE" id="PS00375">
    <property type="entry name" value="UDPGT"/>
    <property type="match status" value="1"/>
</dbReference>